<gene>
    <name evidence="4" type="ORF">FNW17_04560</name>
</gene>
<dbReference type="EMBL" id="VJZR01000002">
    <property type="protein sequence ID" value="TRX23045.1"/>
    <property type="molecule type" value="Genomic_DNA"/>
</dbReference>
<keyword evidence="1" id="KW-0479">Metal-binding</keyword>
<name>A0A553CRH2_9FLAO</name>
<accession>A0A553CRH2</accession>
<dbReference type="RefSeq" id="WP_144070980.1">
    <property type="nucleotide sequence ID" value="NZ_VJZR01000002.1"/>
</dbReference>
<organism evidence="4 5">
    <name type="scientific">Flavobacterium franklandianum</name>
    <dbReference type="NCBI Taxonomy" id="2594430"/>
    <lineage>
        <taxon>Bacteria</taxon>
        <taxon>Pseudomonadati</taxon>
        <taxon>Bacteroidota</taxon>
        <taxon>Flavobacteriia</taxon>
        <taxon>Flavobacteriales</taxon>
        <taxon>Flavobacteriaceae</taxon>
        <taxon>Flavobacterium</taxon>
    </lineage>
</organism>
<evidence type="ECO:0000256" key="2">
    <source>
        <dbReference type="ARBA" id="ARBA00022801"/>
    </source>
</evidence>
<comment type="caution">
    <text evidence="4">The sequence shown here is derived from an EMBL/GenBank/DDBJ whole genome shotgun (WGS) entry which is preliminary data.</text>
</comment>
<dbReference type="InterPro" id="IPR014905">
    <property type="entry name" value="HIRAN"/>
</dbReference>
<evidence type="ECO:0000256" key="1">
    <source>
        <dbReference type="ARBA" id="ARBA00022723"/>
    </source>
</evidence>
<dbReference type="Gene3D" id="3.30.70.2330">
    <property type="match status" value="1"/>
</dbReference>
<protein>
    <submittedName>
        <fullName evidence="4">Hiran domain protein</fullName>
    </submittedName>
</protein>
<dbReference type="AlphaFoldDB" id="A0A553CRH2"/>
<dbReference type="OrthoDB" id="1369394at2"/>
<evidence type="ECO:0000259" key="3">
    <source>
        <dbReference type="Pfam" id="PF08797"/>
    </source>
</evidence>
<evidence type="ECO:0000313" key="5">
    <source>
        <dbReference type="Proteomes" id="UP000318585"/>
    </source>
</evidence>
<evidence type="ECO:0000313" key="4">
    <source>
        <dbReference type="EMBL" id="TRX23045.1"/>
    </source>
</evidence>
<dbReference type="Proteomes" id="UP000318585">
    <property type="component" value="Unassembled WGS sequence"/>
</dbReference>
<dbReference type="GO" id="GO:0016818">
    <property type="term" value="F:hydrolase activity, acting on acid anhydrides, in phosphorus-containing anhydrides"/>
    <property type="evidence" value="ECO:0007669"/>
    <property type="project" value="InterPro"/>
</dbReference>
<proteinExistence type="predicted"/>
<feature type="domain" description="HIRAN" evidence="3">
    <location>
        <begin position="35"/>
        <end position="112"/>
    </location>
</feature>
<dbReference type="GO" id="GO:0003676">
    <property type="term" value="F:nucleic acid binding"/>
    <property type="evidence" value="ECO:0007669"/>
    <property type="project" value="InterPro"/>
</dbReference>
<dbReference type="GO" id="GO:0008270">
    <property type="term" value="F:zinc ion binding"/>
    <property type="evidence" value="ECO:0007669"/>
    <property type="project" value="InterPro"/>
</dbReference>
<dbReference type="Pfam" id="PF08797">
    <property type="entry name" value="HIRAN"/>
    <property type="match status" value="1"/>
</dbReference>
<sequence>MNRLDFFRTLGLGTTGLIIPNTTWSQKPVKIYDNYVKGLTHYQFGKIRNQLVVGQELVLNREIKNYYDSFAVEVFFGSHKLGYLAAYENIAIANMLEQGVNFKAFVSKLTSNPDQVFDGLAIEIYTNIILENPKIIETDLLGKRADDAHDQYRKGFSL</sequence>
<reference evidence="4 5" key="1">
    <citation type="submission" date="2019-07" db="EMBL/GenBank/DDBJ databases">
        <title>Novel species of Flavobacterium.</title>
        <authorList>
            <person name="Liu Q."/>
            <person name="Xin Y.-H."/>
        </authorList>
    </citation>
    <scope>NUCLEOTIDE SEQUENCE [LARGE SCALE GENOMIC DNA]</scope>
    <source>
        <strain evidence="4 5">LB3P56</strain>
    </source>
</reference>
<keyword evidence="5" id="KW-1185">Reference proteome</keyword>
<keyword evidence="2" id="KW-0378">Hydrolase</keyword>